<feature type="transmembrane region" description="Helical" evidence="12">
    <location>
        <begin position="613"/>
        <end position="639"/>
    </location>
</feature>
<evidence type="ECO:0000256" key="11">
    <source>
        <dbReference type="ARBA" id="ARBA00023180"/>
    </source>
</evidence>
<sequence length="1280" mass="142628">MRPWILYGVLLASLACQLVGLVMFAKGFFPYKAISISFASLEDLPPPPSLITTDPIRQEQTEQLNAGTVAPRFGKVVLMLIDALRSDFLYGNESDFLFMQSLIDSHRAIPFTALASAPTVTLPRLKALTTGTVPGFLDAILNIAESDQSSTLGNQDNWVVQLARSPSLRGNTKKANETGVEDETIERRNIGFFGDDTWIKLFPGLFFRTDGTSSFFAMDTVEVDNNVTRHVAPELAKDDWDGLIFHYLGLDHVGHSGGPKSALMRPKQAEMDGVAETIYKSLVEMDTRASDQEKELPTLFILCGDHGMNEVGNHGGSSKSETSTSFLFMSSQFEHPQARMDIQGMVDPYRHAHNKEEYQYYKGVRQVDLVPTLSLLMGLPIPKNNVGKLIPELFYTHSEFEKLRALQINAHQVAGVLKNMWSDFEVESSLLLKDYRDAFVDQEATSAEDEVEQGVLRCASENSQEKRLACLYTLALADHASLLEMTGTATGNTAIIYQHADQILKFRATERAYFQFLEESSSMLSTALSEYDMPLLTNGSLMMAFAIAGLMFCSMQTSLLEDFKASCFSPRSSTIAQRKETSSKSHSKPLPPEATVHSRKVRRSRRNPDRNEINWAMARVLSIGIFFLYLATLFASSFVEEEHQFWYFFGMTWWAVLALISGRYLATITTTTSACETETEEGPIEETRQGWHVSSSTAAAGYCILQMAILRLLRGWNQTGQNPLALDLNAIPDRLNTTIKSSKTRHGRQACQSAYFGDEVMSRVHTLMSMVSSVGYSTGKEGLAMSGYEMARGCYAALGIIVVLAFVLKFLSIAPARSLAILGADPIEAIQKERTVTLFTPSILLGVATLLLILLSRRHNAPLFVLFATQLYLYINWTTLIRLREPMAEQQEDDTIVYIDEVDDSDGKMSGSLAPMSTTNGTGAGLPAAAASQPRFRSLPGQNSIHSCSILLWTLSSFFLFGNSNSIASIDISNAYVGIQAYDIVLTGVLTFVSNWAGPIWWCLAGVIVMKWDMELELAWAKQDQEARLKEEEEKSWKSVSGWRREDKGTWNRKTKKRIMLYKKAVAKSREEAKKQQEQATRTVSAKIERAIDDDADTILPNGNEEHVQRPSSDTIPQTDFQDGDAFYVYEEQVAYIGVGGTAEKASTASKPYVLECPHEFRRYLLLRRVLDHLILTSLFFGVTLYILSIAAIILRHHLFIWTVFSPKVLYQFAWTVLYQLVVQVLAVGVGVWTCVAILPRDRFAFGQAVTITAASMLLPPSKDDDNGIDTSASTENRRT</sequence>
<dbReference type="Pfam" id="PF19316">
    <property type="entry name" value="PIGO_PIGG"/>
    <property type="match status" value="3"/>
</dbReference>
<dbReference type="EMBL" id="JAAAHW010009422">
    <property type="protein sequence ID" value="KAF9941236.1"/>
    <property type="molecule type" value="Genomic_DNA"/>
</dbReference>
<evidence type="ECO:0000313" key="16">
    <source>
        <dbReference type="Proteomes" id="UP000749646"/>
    </source>
</evidence>
<feature type="region of interest" description="Disordered" evidence="13">
    <location>
        <begin position="576"/>
        <end position="605"/>
    </location>
</feature>
<feature type="transmembrane region" description="Helical" evidence="12">
    <location>
        <begin position="1215"/>
        <end position="1239"/>
    </location>
</feature>
<dbReference type="PANTHER" id="PTHR23072:SF0">
    <property type="entry name" value="GPI ETHANOLAMINE PHOSPHATE TRANSFERASE 2"/>
    <property type="match status" value="1"/>
</dbReference>
<reference evidence="15" key="1">
    <citation type="journal article" date="2020" name="Fungal Divers.">
        <title>Resolving the Mortierellaceae phylogeny through synthesis of multi-gene phylogenetics and phylogenomics.</title>
        <authorList>
            <person name="Vandepol N."/>
            <person name="Liber J."/>
            <person name="Desiro A."/>
            <person name="Na H."/>
            <person name="Kennedy M."/>
            <person name="Barry K."/>
            <person name="Grigoriev I.V."/>
            <person name="Miller A.N."/>
            <person name="O'Donnell K."/>
            <person name="Stajich J.E."/>
            <person name="Bonito G."/>
        </authorList>
    </citation>
    <scope>NUCLEOTIDE SEQUENCE</scope>
    <source>
        <strain evidence="15">MES-2147</strain>
    </source>
</reference>
<dbReference type="InterPro" id="IPR037674">
    <property type="entry name" value="PIG-G_N"/>
</dbReference>
<evidence type="ECO:0000256" key="3">
    <source>
        <dbReference type="ARBA" id="ARBA00005315"/>
    </source>
</evidence>
<dbReference type="Proteomes" id="UP000749646">
    <property type="component" value="Unassembled WGS sequence"/>
</dbReference>
<dbReference type="InterPro" id="IPR017850">
    <property type="entry name" value="Alkaline_phosphatase_core_sf"/>
</dbReference>
<feature type="transmembrane region" description="Helical" evidence="12">
    <location>
        <begin position="535"/>
        <end position="554"/>
    </location>
</feature>
<dbReference type="OrthoDB" id="272139at2759"/>
<evidence type="ECO:0000256" key="2">
    <source>
        <dbReference type="ARBA" id="ARBA00004687"/>
    </source>
</evidence>
<keyword evidence="8 12" id="KW-0256">Endoplasmic reticulum</keyword>
<feature type="domain" description="GPI ethanolamine phosphate transferase 2 C-terminal" evidence="14">
    <location>
        <begin position="1170"/>
        <end position="1234"/>
    </location>
</feature>
<dbReference type="GO" id="GO:0006506">
    <property type="term" value="P:GPI anchor biosynthetic process"/>
    <property type="evidence" value="ECO:0007669"/>
    <property type="project" value="UniProtKB-KW"/>
</dbReference>
<feature type="transmembrane region" description="Helical" evidence="12">
    <location>
        <begin position="836"/>
        <end position="856"/>
    </location>
</feature>
<evidence type="ECO:0000256" key="13">
    <source>
        <dbReference type="SAM" id="MobiDB-lite"/>
    </source>
</evidence>
<dbReference type="InterPro" id="IPR039527">
    <property type="entry name" value="PIGG/GPI7"/>
</dbReference>
<feature type="domain" description="GPI ethanolamine phosphate transferase 2 C-terminal" evidence="14">
    <location>
        <begin position="618"/>
        <end position="722"/>
    </location>
</feature>
<keyword evidence="11" id="KW-0325">Glycoprotein</keyword>
<comment type="subcellular location">
    <subcellularLocation>
        <location evidence="1 12">Endoplasmic reticulum membrane</location>
        <topology evidence="1 12">Multi-pass membrane protein</topology>
    </subcellularLocation>
</comment>
<accession>A0A9P6INE4</accession>
<proteinExistence type="inferred from homology"/>
<gene>
    <name evidence="15" type="primary">LAS21</name>
    <name evidence="15" type="ORF">BGZ65_004384</name>
</gene>
<dbReference type="PROSITE" id="PS51257">
    <property type="entry name" value="PROKAR_LIPOPROTEIN"/>
    <property type="match status" value="1"/>
</dbReference>
<keyword evidence="6 12" id="KW-0808">Transferase</keyword>
<keyword evidence="7 12" id="KW-0812">Transmembrane</keyword>
<evidence type="ECO:0000256" key="5">
    <source>
        <dbReference type="ARBA" id="ARBA00022502"/>
    </source>
</evidence>
<name>A0A9P6INE4_9FUNG</name>
<evidence type="ECO:0000259" key="14">
    <source>
        <dbReference type="Pfam" id="PF19316"/>
    </source>
</evidence>
<evidence type="ECO:0000256" key="4">
    <source>
        <dbReference type="ARBA" id="ARBA00020830"/>
    </source>
</evidence>
<dbReference type="Pfam" id="PF01663">
    <property type="entry name" value="Phosphodiest"/>
    <property type="match status" value="1"/>
</dbReference>
<dbReference type="InterPro" id="IPR045687">
    <property type="entry name" value="PIGG/GPI7_C"/>
</dbReference>
<protein>
    <recommendedName>
        <fullName evidence="4 12">GPI ethanolamine phosphate transferase 2</fullName>
    </recommendedName>
</protein>
<dbReference type="PANTHER" id="PTHR23072">
    <property type="entry name" value="PHOSPHATIDYLINOSITOL GLYCAN-RELATED"/>
    <property type="match status" value="1"/>
</dbReference>
<dbReference type="SUPFAM" id="SSF53649">
    <property type="entry name" value="Alkaline phosphatase-like"/>
    <property type="match status" value="1"/>
</dbReference>
<evidence type="ECO:0000256" key="7">
    <source>
        <dbReference type="ARBA" id="ARBA00022692"/>
    </source>
</evidence>
<comment type="similarity">
    <text evidence="3 12">Belongs to the PIGG/PIGN/PIGO family. PIGG subfamily.</text>
</comment>
<organism evidence="15 16">
    <name type="scientific">Modicella reniformis</name>
    <dbReference type="NCBI Taxonomy" id="1440133"/>
    <lineage>
        <taxon>Eukaryota</taxon>
        <taxon>Fungi</taxon>
        <taxon>Fungi incertae sedis</taxon>
        <taxon>Mucoromycota</taxon>
        <taxon>Mortierellomycotina</taxon>
        <taxon>Mortierellomycetes</taxon>
        <taxon>Mortierellales</taxon>
        <taxon>Mortierellaceae</taxon>
        <taxon>Modicella</taxon>
    </lineage>
</organism>
<evidence type="ECO:0000313" key="15">
    <source>
        <dbReference type="EMBL" id="KAF9941236.1"/>
    </source>
</evidence>
<dbReference type="Gene3D" id="3.40.720.10">
    <property type="entry name" value="Alkaline Phosphatase, subunit A"/>
    <property type="match status" value="1"/>
</dbReference>
<dbReference type="InterPro" id="IPR002591">
    <property type="entry name" value="Phosphodiest/P_Trfase"/>
</dbReference>
<dbReference type="GO" id="GO:0051267">
    <property type="term" value="F:CP2 mannose-ethanolamine phosphotransferase activity"/>
    <property type="evidence" value="ECO:0007669"/>
    <property type="project" value="TreeGrafter"/>
</dbReference>
<evidence type="ECO:0000256" key="1">
    <source>
        <dbReference type="ARBA" id="ARBA00004477"/>
    </source>
</evidence>
<keyword evidence="16" id="KW-1185">Reference proteome</keyword>
<feature type="transmembrane region" description="Helical" evidence="12">
    <location>
        <begin position="645"/>
        <end position="666"/>
    </location>
</feature>
<evidence type="ECO:0000256" key="9">
    <source>
        <dbReference type="ARBA" id="ARBA00022989"/>
    </source>
</evidence>
<evidence type="ECO:0000256" key="8">
    <source>
        <dbReference type="ARBA" id="ARBA00022824"/>
    </source>
</evidence>
<dbReference type="CDD" id="cd16024">
    <property type="entry name" value="GPI_EPT_2"/>
    <property type="match status" value="1"/>
</dbReference>
<feature type="domain" description="GPI ethanolamine phosphate transferase 2 C-terminal" evidence="14">
    <location>
        <begin position="946"/>
        <end position="1021"/>
    </location>
</feature>
<feature type="transmembrane region" description="Helical" evidence="12">
    <location>
        <begin position="795"/>
        <end position="816"/>
    </location>
</feature>
<keyword evidence="10 12" id="KW-0472">Membrane</keyword>
<keyword evidence="9 12" id="KW-1133">Transmembrane helix</keyword>
<comment type="caution">
    <text evidence="15">The sequence shown here is derived from an EMBL/GenBank/DDBJ whole genome shotgun (WGS) entry which is preliminary data.</text>
</comment>
<dbReference type="AlphaFoldDB" id="A0A9P6INE4"/>
<comment type="pathway">
    <text evidence="2 12">Glycolipid biosynthesis; glycosylphosphatidylinositol-anchor biosynthesis.</text>
</comment>
<evidence type="ECO:0000256" key="12">
    <source>
        <dbReference type="RuleBase" id="RU367106"/>
    </source>
</evidence>
<dbReference type="GO" id="GO:0005789">
    <property type="term" value="C:endoplasmic reticulum membrane"/>
    <property type="evidence" value="ECO:0007669"/>
    <property type="project" value="UniProtKB-SubCell"/>
</dbReference>
<comment type="function">
    <text evidence="12">Ethanolamine phosphate transferase involved in glycosylphosphatidylinositol-anchor biosynthesis. Transfers ethanolamine phosphate to the GPI second mannose.</text>
</comment>
<feature type="transmembrane region" description="Helical" evidence="12">
    <location>
        <begin position="1170"/>
        <end position="1195"/>
    </location>
</feature>
<evidence type="ECO:0000256" key="10">
    <source>
        <dbReference type="ARBA" id="ARBA00023136"/>
    </source>
</evidence>
<evidence type="ECO:0000256" key="6">
    <source>
        <dbReference type="ARBA" id="ARBA00022679"/>
    </source>
</evidence>
<keyword evidence="5 12" id="KW-0337">GPI-anchor biosynthesis</keyword>
<feature type="transmembrane region" description="Helical" evidence="12">
    <location>
        <begin position="863"/>
        <end position="883"/>
    </location>
</feature>